<evidence type="ECO:0000256" key="1">
    <source>
        <dbReference type="SAM" id="MobiDB-lite"/>
    </source>
</evidence>
<accession>A0A4V5MKG3</accession>
<feature type="chain" id="PRO_5020653051" description="ATP-binding protein" evidence="2">
    <location>
        <begin position="41"/>
        <end position="132"/>
    </location>
</feature>
<comment type="caution">
    <text evidence="3">The sequence shown here is derived from an EMBL/GenBank/DDBJ whole genome shotgun (WGS) entry which is preliminary data.</text>
</comment>
<dbReference type="EMBL" id="SUMB01000005">
    <property type="protein sequence ID" value="TJZ53088.1"/>
    <property type="molecule type" value="Genomic_DNA"/>
</dbReference>
<evidence type="ECO:0008006" key="5">
    <source>
        <dbReference type="Google" id="ProtNLM"/>
    </source>
</evidence>
<sequence>MASHARPKPSRVPRTLLRAGLTVSAAGAALAAGGTATANAAVAPRNGSETVATVKAVTGAVSNTAAGATGPMKSLQLNPLAKTPADPLNNGVGTQVADFKPVSTKQVTDHLSNGGAIGDLPVVGRAARMLPG</sequence>
<dbReference type="AlphaFoldDB" id="A0A4V5MKG3"/>
<feature type="signal peptide" evidence="2">
    <location>
        <begin position="1"/>
        <end position="40"/>
    </location>
</feature>
<dbReference type="RefSeq" id="WP_136741100.1">
    <property type="nucleotide sequence ID" value="NZ_SUMB01000005.1"/>
</dbReference>
<gene>
    <name evidence="3" type="ORF">FCH28_18300</name>
</gene>
<proteinExistence type="predicted"/>
<evidence type="ECO:0000313" key="3">
    <source>
        <dbReference type="EMBL" id="TJZ53088.1"/>
    </source>
</evidence>
<keyword evidence="2" id="KW-0732">Signal</keyword>
<organism evidence="3 4">
    <name type="scientific">Streptomyces piniterrae</name>
    <dbReference type="NCBI Taxonomy" id="2571125"/>
    <lineage>
        <taxon>Bacteria</taxon>
        <taxon>Bacillati</taxon>
        <taxon>Actinomycetota</taxon>
        <taxon>Actinomycetes</taxon>
        <taxon>Kitasatosporales</taxon>
        <taxon>Streptomycetaceae</taxon>
        <taxon>Streptomyces</taxon>
    </lineage>
</organism>
<evidence type="ECO:0000256" key="2">
    <source>
        <dbReference type="SAM" id="SignalP"/>
    </source>
</evidence>
<evidence type="ECO:0000313" key="4">
    <source>
        <dbReference type="Proteomes" id="UP000308697"/>
    </source>
</evidence>
<protein>
    <recommendedName>
        <fullName evidence="5">ATP-binding protein</fullName>
    </recommendedName>
</protein>
<reference evidence="3 4" key="1">
    <citation type="submission" date="2019-04" db="EMBL/GenBank/DDBJ databases">
        <title>Streptomyces piniterrae sp. nov., a heliquinomycin-producing actinomycete isolated from rhizosphere soil of Pinus yunnanensis.</title>
        <authorList>
            <person name="Zhuang X."/>
            <person name="Zhao J."/>
        </authorList>
    </citation>
    <scope>NUCLEOTIDE SEQUENCE [LARGE SCALE GENOMIC DNA]</scope>
    <source>
        <strain evidence="4">jys28</strain>
    </source>
</reference>
<dbReference type="OrthoDB" id="3872455at2"/>
<keyword evidence="4" id="KW-1185">Reference proteome</keyword>
<dbReference type="Proteomes" id="UP000308697">
    <property type="component" value="Unassembled WGS sequence"/>
</dbReference>
<feature type="region of interest" description="Disordered" evidence="1">
    <location>
        <begin position="63"/>
        <end position="94"/>
    </location>
</feature>
<name>A0A4V5MKG3_9ACTN</name>